<evidence type="ECO:0000313" key="3">
    <source>
        <dbReference type="Proteomes" id="UP000026960"/>
    </source>
</evidence>
<organism evidence="2">
    <name type="scientific">Oryza barthii</name>
    <dbReference type="NCBI Taxonomy" id="65489"/>
    <lineage>
        <taxon>Eukaryota</taxon>
        <taxon>Viridiplantae</taxon>
        <taxon>Streptophyta</taxon>
        <taxon>Embryophyta</taxon>
        <taxon>Tracheophyta</taxon>
        <taxon>Spermatophyta</taxon>
        <taxon>Magnoliopsida</taxon>
        <taxon>Liliopsida</taxon>
        <taxon>Poales</taxon>
        <taxon>Poaceae</taxon>
        <taxon>BOP clade</taxon>
        <taxon>Oryzoideae</taxon>
        <taxon>Oryzeae</taxon>
        <taxon>Oryzinae</taxon>
        <taxon>Oryza</taxon>
    </lineage>
</organism>
<accession>A0A0D3FD22</accession>
<sequence>MGPNLLFLEGSKGRSLGVELNVGSGQQSPPWTASRRSPTSTAANFPSCLPSPESAPPFRSDHSGVLRESTATASGSPRGTSSYSRISAAPPPSALQSSRRAAAYRLPPRQIGRYNQTDGLDRTIGLWWIAYLFDIIINS</sequence>
<keyword evidence="3" id="KW-1185">Reference proteome</keyword>
<dbReference type="EnsemblPlants" id="OBART03G01440.1">
    <property type="protein sequence ID" value="OBART03G01440.1"/>
    <property type="gene ID" value="OBART03G01440"/>
</dbReference>
<reference evidence="2" key="1">
    <citation type="journal article" date="2009" name="Rice">
        <title>De Novo Next Generation Sequencing of Plant Genomes.</title>
        <authorList>
            <person name="Rounsley S."/>
            <person name="Marri P.R."/>
            <person name="Yu Y."/>
            <person name="He R."/>
            <person name="Sisneros N."/>
            <person name="Goicoechea J.L."/>
            <person name="Lee S.J."/>
            <person name="Angelova A."/>
            <person name="Kudrna D."/>
            <person name="Luo M."/>
            <person name="Affourtit J."/>
            <person name="Desany B."/>
            <person name="Knight J."/>
            <person name="Niazi F."/>
            <person name="Egholm M."/>
            <person name="Wing R.A."/>
        </authorList>
    </citation>
    <scope>NUCLEOTIDE SEQUENCE [LARGE SCALE GENOMIC DNA]</scope>
    <source>
        <strain evidence="2">cv. IRGC 105608</strain>
    </source>
</reference>
<proteinExistence type="predicted"/>
<evidence type="ECO:0000313" key="2">
    <source>
        <dbReference type="EnsemblPlants" id="OBART03G01440.1"/>
    </source>
</evidence>
<dbReference type="HOGENOM" id="CLU_153460_0_0_1"/>
<feature type="compositionally biased region" description="Polar residues" evidence="1">
    <location>
        <begin position="69"/>
        <end position="85"/>
    </location>
</feature>
<reference evidence="2" key="2">
    <citation type="submission" date="2015-03" db="UniProtKB">
        <authorList>
            <consortium name="EnsemblPlants"/>
        </authorList>
    </citation>
    <scope>IDENTIFICATION</scope>
</reference>
<feature type="region of interest" description="Disordered" evidence="1">
    <location>
        <begin position="17"/>
        <end position="101"/>
    </location>
</feature>
<feature type="compositionally biased region" description="Polar residues" evidence="1">
    <location>
        <begin position="23"/>
        <end position="44"/>
    </location>
</feature>
<protein>
    <recommendedName>
        <fullName evidence="4">DUF3778 domain-containing protein</fullName>
    </recommendedName>
</protein>
<name>A0A0D3FD22_9ORYZ</name>
<dbReference type="PaxDb" id="65489-OBART03G01440.1"/>
<dbReference type="Proteomes" id="UP000026960">
    <property type="component" value="Chromosome 3"/>
</dbReference>
<evidence type="ECO:0008006" key="4">
    <source>
        <dbReference type="Google" id="ProtNLM"/>
    </source>
</evidence>
<evidence type="ECO:0000256" key="1">
    <source>
        <dbReference type="SAM" id="MobiDB-lite"/>
    </source>
</evidence>
<dbReference type="Gramene" id="OBART03G01440.1">
    <property type="protein sequence ID" value="OBART03G01440.1"/>
    <property type="gene ID" value="OBART03G01440"/>
</dbReference>
<dbReference type="AlphaFoldDB" id="A0A0D3FD22"/>